<proteinExistence type="predicted"/>
<evidence type="ECO:0000313" key="1">
    <source>
        <dbReference type="EMBL" id="SHG47764.1"/>
    </source>
</evidence>
<accession>A0A1M5K4V8</accession>
<evidence type="ECO:0000313" key="2">
    <source>
        <dbReference type="Proteomes" id="UP000184532"/>
    </source>
</evidence>
<reference evidence="2" key="1">
    <citation type="submission" date="2016-11" db="EMBL/GenBank/DDBJ databases">
        <authorList>
            <person name="Varghese N."/>
            <person name="Submissions S."/>
        </authorList>
    </citation>
    <scope>NUCLEOTIDE SEQUENCE [LARGE SCALE GENOMIC DNA]</scope>
    <source>
        <strain evidence="2">DSM 22638</strain>
    </source>
</reference>
<dbReference type="EMBL" id="FQWL01000002">
    <property type="protein sequence ID" value="SHG47764.1"/>
    <property type="molecule type" value="Genomic_DNA"/>
</dbReference>
<dbReference type="Proteomes" id="UP000184532">
    <property type="component" value="Unassembled WGS sequence"/>
</dbReference>
<organism evidence="1 2">
    <name type="scientific">Flagellimonas flava</name>
    <dbReference type="NCBI Taxonomy" id="570519"/>
    <lineage>
        <taxon>Bacteria</taxon>
        <taxon>Pseudomonadati</taxon>
        <taxon>Bacteroidota</taxon>
        <taxon>Flavobacteriia</taxon>
        <taxon>Flavobacteriales</taxon>
        <taxon>Flavobacteriaceae</taxon>
        <taxon>Flagellimonas</taxon>
    </lineage>
</organism>
<sequence length="206" mass="23965">MKYMTFIGILFGIQTSLSSQISYVESTFMDDRVKYQYTFFKVIETSNLSFFNLTSIRTDYNFGRISESYLIDNFLFYEIKRGVSLATEIAWNQQGLIVAFGARYSYNKNNFRFDIFPSYKISDRKYLFTRMLLEYQTPLVGQVALYFRGQINYSTDFSSIGNLSNLYRLGLQYKNIRFGIGTPWFKALSTASLKKELVGIFVGVSI</sequence>
<keyword evidence="2" id="KW-1185">Reference proteome</keyword>
<protein>
    <submittedName>
        <fullName evidence="1">Uncharacterized protein</fullName>
    </submittedName>
</protein>
<name>A0A1M5K4V8_9FLAO</name>
<dbReference type="STRING" id="570519.SAMN04488116_1382"/>
<dbReference type="AlphaFoldDB" id="A0A1M5K4V8"/>
<gene>
    <name evidence="1" type="ORF">SAMN04488116_1382</name>
</gene>